<proteinExistence type="predicted"/>
<evidence type="ECO:0000313" key="3">
    <source>
        <dbReference type="EMBL" id="KEY74414.1"/>
    </source>
</evidence>
<gene>
    <name evidence="3" type="ORF">S7711_04456</name>
</gene>
<keyword evidence="4" id="KW-1185">Reference proteome</keyword>
<feature type="domain" description="Azaphilone pigments biosynthesis cluster protein L N-terminal" evidence="2">
    <location>
        <begin position="166"/>
        <end position="366"/>
    </location>
</feature>
<evidence type="ECO:0000313" key="4">
    <source>
        <dbReference type="Proteomes" id="UP000028045"/>
    </source>
</evidence>
<evidence type="ECO:0000256" key="1">
    <source>
        <dbReference type="SAM" id="MobiDB-lite"/>
    </source>
</evidence>
<reference evidence="3 4" key="1">
    <citation type="journal article" date="2014" name="BMC Genomics">
        <title>Comparative genome sequencing reveals chemotype-specific gene clusters in the toxigenic black mold Stachybotrys.</title>
        <authorList>
            <person name="Semeiks J."/>
            <person name="Borek D."/>
            <person name="Otwinowski Z."/>
            <person name="Grishin N.V."/>
        </authorList>
    </citation>
    <scope>NUCLEOTIDE SEQUENCE [LARGE SCALE GENOMIC DNA]</scope>
    <source>
        <strain evidence="4">CBS 109288 / IBT 7711</strain>
    </source>
</reference>
<feature type="region of interest" description="Disordered" evidence="1">
    <location>
        <begin position="538"/>
        <end position="565"/>
    </location>
</feature>
<dbReference type="InterPro" id="IPR031348">
    <property type="entry name" value="PigL_N"/>
</dbReference>
<feature type="non-terminal residue" evidence="3">
    <location>
        <position position="565"/>
    </location>
</feature>
<dbReference type="AlphaFoldDB" id="A0A084BA35"/>
<dbReference type="HOGENOM" id="CLU_414250_0_0_1"/>
<name>A0A084BA35_STACB</name>
<dbReference type="EMBL" id="KL647570">
    <property type="protein sequence ID" value="KEY74414.1"/>
    <property type="molecule type" value="Genomic_DNA"/>
</dbReference>
<organism evidence="3 4">
    <name type="scientific">Stachybotrys chartarum (strain CBS 109288 / IBT 7711)</name>
    <name type="common">Toxic black mold</name>
    <name type="synonym">Stilbospora chartarum</name>
    <dbReference type="NCBI Taxonomy" id="1280523"/>
    <lineage>
        <taxon>Eukaryota</taxon>
        <taxon>Fungi</taxon>
        <taxon>Dikarya</taxon>
        <taxon>Ascomycota</taxon>
        <taxon>Pezizomycotina</taxon>
        <taxon>Sordariomycetes</taxon>
        <taxon>Hypocreomycetidae</taxon>
        <taxon>Hypocreales</taxon>
        <taxon>Stachybotryaceae</taxon>
        <taxon>Stachybotrys</taxon>
    </lineage>
</organism>
<protein>
    <recommendedName>
        <fullName evidence="2">Azaphilone pigments biosynthesis cluster protein L N-terminal domain-containing protein</fullName>
    </recommendedName>
</protein>
<dbReference type="OrthoDB" id="428260at2759"/>
<evidence type="ECO:0000259" key="2">
    <source>
        <dbReference type="Pfam" id="PF17111"/>
    </source>
</evidence>
<dbReference type="Proteomes" id="UP000028045">
    <property type="component" value="Unassembled WGS sequence"/>
</dbReference>
<sequence>MRCFSFVGLACCNQAMILSVAVQNADQYATARPMAIRACRAKFATRYDAFVQDDDVAALCPTPNHNIIQTSVSLGESSSPSDNEFGNEYPLEAGRQLSTRSMHRKHLPPRTSWLLHIHSLPSLGAGRGSGSDGGVAGEFPVDYKYPIDTTTIATSLIQPFRILSMADPLSVTASVLAIVTAAIQSTNSLKETVSRYRERDKTLHRLQDELEDLIKILKTLETIQVLEHSMLSLLQGPISRCTQVCYDFESSMKRFHGKTKVGFRDWTKLEFMKGNINDFMEALIGYKSTIAIGLGIITLQASKISQQVLEEYSEMIKDTTYNLQLHLQRIDDKMALLGGEMANTSDTGTDLKDERAVTAQCLRICEDAKSYLESLIAREPSLQQNPPRKPPQDARLVFEAQQMTRKAMESYRDNLVETIGRLRERLENLAPSADTERSRLQNDIEISKQCLEVCKIASHEVANQKIHTIGEAIAEEDSDQMVVTTLADLFDVRKASSRGRSAQLVGSMTDETLRQISEDRYGSRFGALSERRPWEKINSFLPHQQGKNVRAPGVEEKNSKAFANE</sequence>
<dbReference type="Pfam" id="PF17111">
    <property type="entry name" value="PigL_N"/>
    <property type="match status" value="1"/>
</dbReference>
<accession>A0A084BA35</accession>